<dbReference type="Pfam" id="PF20263">
    <property type="entry name" value="LYRM2-like"/>
    <property type="match status" value="1"/>
</dbReference>
<evidence type="ECO:0000313" key="3">
    <source>
        <dbReference type="Proteomes" id="UP001206595"/>
    </source>
</evidence>
<feature type="domain" description="LYR motif-containing protein Cup1-like N-terminal" evidence="1">
    <location>
        <begin position="28"/>
        <end position="107"/>
    </location>
</feature>
<sequence>MNIAPAWKHFHKLRPGLGYDIPFKTRALYRCLLRESAKFEEQEVRMFLRNTISERFHYHHRETSIDRSLKAIHEAEKSLIIIREALAGDSRYYNKLVDLGMGRIGPLAFVRNKIKRISNVCFAMVL</sequence>
<evidence type="ECO:0000259" key="1">
    <source>
        <dbReference type="Pfam" id="PF20263"/>
    </source>
</evidence>
<comment type="caution">
    <text evidence="2">The sequence shown here is derived from an EMBL/GenBank/DDBJ whole genome shotgun (WGS) entry which is preliminary data.</text>
</comment>
<proteinExistence type="predicted"/>
<evidence type="ECO:0000313" key="2">
    <source>
        <dbReference type="EMBL" id="KAI8582914.1"/>
    </source>
</evidence>
<dbReference type="RefSeq" id="XP_051447918.1">
    <property type="nucleotide sequence ID" value="XM_051586376.1"/>
</dbReference>
<reference evidence="2" key="1">
    <citation type="submission" date="2021-06" db="EMBL/GenBank/DDBJ databases">
        <authorList>
            <consortium name="DOE Joint Genome Institute"/>
            <person name="Mondo S.J."/>
            <person name="Amses K.R."/>
            <person name="Simmons D.R."/>
            <person name="Longcore J.E."/>
            <person name="Seto K."/>
            <person name="Alves G.H."/>
            <person name="Bonds A.E."/>
            <person name="Quandt C.A."/>
            <person name="Davis W.J."/>
            <person name="Chang Y."/>
            <person name="Letcher P.M."/>
            <person name="Powell M.J."/>
            <person name="Kuo A."/>
            <person name="Labutti K."/>
            <person name="Pangilinan J."/>
            <person name="Andreopoulos W."/>
            <person name="Tritt A."/>
            <person name="Riley R."/>
            <person name="Hundley H."/>
            <person name="Johnson J."/>
            <person name="Lipzen A."/>
            <person name="Barry K."/>
            <person name="Berbee M.L."/>
            <person name="Buchler N.E."/>
            <person name="Grigoriev I.V."/>
            <person name="Spatafora J.W."/>
            <person name="Stajich J.E."/>
            <person name="James T.Y."/>
        </authorList>
    </citation>
    <scope>NUCLEOTIDE SEQUENCE</scope>
    <source>
        <strain evidence="2">AG</strain>
    </source>
</reference>
<dbReference type="EMBL" id="MU620898">
    <property type="protein sequence ID" value="KAI8582914.1"/>
    <property type="molecule type" value="Genomic_DNA"/>
</dbReference>
<reference evidence="2" key="2">
    <citation type="journal article" date="2022" name="Proc. Natl. Acad. Sci. U.S.A.">
        <title>Diploid-dominant life cycles characterize the early evolution of Fungi.</title>
        <authorList>
            <person name="Amses K.R."/>
            <person name="Simmons D.R."/>
            <person name="Longcore J.E."/>
            <person name="Mondo S.J."/>
            <person name="Seto K."/>
            <person name="Jeronimo G.H."/>
            <person name="Bonds A.E."/>
            <person name="Quandt C.A."/>
            <person name="Davis W.J."/>
            <person name="Chang Y."/>
            <person name="Federici B.A."/>
            <person name="Kuo A."/>
            <person name="LaButti K."/>
            <person name="Pangilinan J."/>
            <person name="Andreopoulos W."/>
            <person name="Tritt A."/>
            <person name="Riley R."/>
            <person name="Hundley H."/>
            <person name="Johnson J."/>
            <person name="Lipzen A."/>
            <person name="Barry K."/>
            <person name="Lang B.F."/>
            <person name="Cuomo C.A."/>
            <person name="Buchler N.E."/>
            <person name="Grigoriev I.V."/>
            <person name="Spatafora J.W."/>
            <person name="Stajich J.E."/>
            <person name="James T.Y."/>
        </authorList>
    </citation>
    <scope>NUCLEOTIDE SEQUENCE</scope>
    <source>
        <strain evidence="2">AG</strain>
    </source>
</reference>
<dbReference type="InterPro" id="IPR046896">
    <property type="entry name" value="Cup1-like_N"/>
</dbReference>
<keyword evidence="3" id="KW-1185">Reference proteome</keyword>
<gene>
    <name evidence="2" type="ORF">K450DRAFT_225428</name>
</gene>
<dbReference type="AlphaFoldDB" id="A0AAD5HHA7"/>
<dbReference type="Proteomes" id="UP001206595">
    <property type="component" value="Unassembled WGS sequence"/>
</dbReference>
<organism evidence="2 3">
    <name type="scientific">Umbelopsis ramanniana AG</name>
    <dbReference type="NCBI Taxonomy" id="1314678"/>
    <lineage>
        <taxon>Eukaryota</taxon>
        <taxon>Fungi</taxon>
        <taxon>Fungi incertae sedis</taxon>
        <taxon>Mucoromycota</taxon>
        <taxon>Mucoromycotina</taxon>
        <taxon>Umbelopsidomycetes</taxon>
        <taxon>Umbelopsidales</taxon>
        <taxon>Umbelopsidaceae</taxon>
        <taxon>Umbelopsis</taxon>
    </lineage>
</organism>
<dbReference type="GeneID" id="75911724"/>
<accession>A0AAD5HHA7</accession>
<name>A0AAD5HHA7_UMBRA</name>
<protein>
    <recommendedName>
        <fullName evidence="1">LYR motif-containing protein Cup1-like N-terminal domain-containing protein</fullName>
    </recommendedName>
</protein>